<dbReference type="Proteomes" id="UP000050761">
    <property type="component" value="Unassembled WGS sequence"/>
</dbReference>
<dbReference type="EMBL" id="UZAH01029603">
    <property type="protein sequence ID" value="VDP06959.1"/>
    <property type="molecule type" value="Genomic_DNA"/>
</dbReference>
<accession>A0A3P8E3Q2</accession>
<sequence>MGEVCAEFVRHLTALEGKFEAAVRPLLVIAGTDPRYNRTPFTGRQVVHNLEKMQQTISDILKVEKFEAATAELKQYRKEVKAERTRRRRDKQRSHFFVMPNLQQLMDITFAQPRHHGGEVRAYGATGNPPKRRNPEGRDDHERAEGGRGRGRSRERDRHQHLIGTI</sequence>
<proteinExistence type="predicted"/>
<dbReference type="AlphaFoldDB" id="A0A183G597"/>
<keyword evidence="4" id="KW-1185">Reference proteome</keyword>
<reference evidence="5" key="2">
    <citation type="submission" date="2019-09" db="UniProtKB">
        <authorList>
            <consortium name="WormBaseParasite"/>
        </authorList>
    </citation>
    <scope>IDENTIFICATION</scope>
</reference>
<evidence type="ECO:0000313" key="4">
    <source>
        <dbReference type="Proteomes" id="UP000050761"/>
    </source>
</evidence>
<keyword evidence="1" id="KW-0175">Coiled coil</keyword>
<evidence type="ECO:0000313" key="5">
    <source>
        <dbReference type="WBParaSite" id="HPBE_0001676601-mRNA-1"/>
    </source>
</evidence>
<reference evidence="3 4" key="1">
    <citation type="submission" date="2018-11" db="EMBL/GenBank/DDBJ databases">
        <authorList>
            <consortium name="Pathogen Informatics"/>
        </authorList>
    </citation>
    <scope>NUCLEOTIDE SEQUENCE [LARGE SCALE GENOMIC DNA]</scope>
</reference>
<organism evidence="4 5">
    <name type="scientific">Heligmosomoides polygyrus</name>
    <name type="common">Parasitic roundworm</name>
    <dbReference type="NCBI Taxonomy" id="6339"/>
    <lineage>
        <taxon>Eukaryota</taxon>
        <taxon>Metazoa</taxon>
        <taxon>Ecdysozoa</taxon>
        <taxon>Nematoda</taxon>
        <taxon>Chromadorea</taxon>
        <taxon>Rhabditida</taxon>
        <taxon>Rhabditina</taxon>
        <taxon>Rhabditomorpha</taxon>
        <taxon>Strongyloidea</taxon>
        <taxon>Heligmosomidae</taxon>
        <taxon>Heligmosomoides</taxon>
    </lineage>
</organism>
<name>A0A183G597_HELPZ</name>
<feature type="compositionally biased region" description="Basic and acidic residues" evidence="2">
    <location>
        <begin position="133"/>
        <end position="160"/>
    </location>
</feature>
<feature type="region of interest" description="Disordered" evidence="2">
    <location>
        <begin position="119"/>
        <end position="166"/>
    </location>
</feature>
<evidence type="ECO:0000256" key="2">
    <source>
        <dbReference type="SAM" id="MobiDB-lite"/>
    </source>
</evidence>
<accession>A0A183G597</accession>
<evidence type="ECO:0000256" key="1">
    <source>
        <dbReference type="SAM" id="Coils"/>
    </source>
</evidence>
<gene>
    <name evidence="3" type="ORF">HPBE_LOCUS16767</name>
</gene>
<dbReference type="WBParaSite" id="HPBE_0001676601-mRNA-1">
    <property type="protein sequence ID" value="HPBE_0001676601-mRNA-1"/>
    <property type="gene ID" value="HPBE_0001676601"/>
</dbReference>
<evidence type="ECO:0000313" key="3">
    <source>
        <dbReference type="EMBL" id="VDP06959.1"/>
    </source>
</evidence>
<feature type="coiled-coil region" evidence="1">
    <location>
        <begin position="66"/>
        <end position="93"/>
    </location>
</feature>
<protein>
    <submittedName>
        <fullName evidence="5">V-type proton ATPase subunit a</fullName>
    </submittedName>
</protein>